<evidence type="ECO:0000256" key="1">
    <source>
        <dbReference type="SAM" id="MobiDB-lite"/>
    </source>
</evidence>
<feature type="region of interest" description="Disordered" evidence="1">
    <location>
        <begin position="30"/>
        <end position="58"/>
    </location>
</feature>
<proteinExistence type="predicted"/>
<sequence length="131" mass="13196">MTSEPGRLLAALWMLLAILSMPIVAAAPAAGQGSLPRSAGDATGSAGRAGEPAALTRQALRAAPPADLKFSAERGDPKAVPGGPDPAILSCPLGLAQASVVACRLAVAEIPVRPLRLSQAHRPRAPPTTLD</sequence>
<comment type="caution">
    <text evidence="3">The sequence shown here is derived from an EMBL/GenBank/DDBJ whole genome shotgun (WGS) entry which is preliminary data.</text>
</comment>
<gene>
    <name evidence="3" type="ORF">BJF93_06400</name>
</gene>
<accession>A0A1Q9AS33</accession>
<organism evidence="3 4">
    <name type="scientific">Xaviernesmea oryzae</name>
    <dbReference type="NCBI Taxonomy" id="464029"/>
    <lineage>
        <taxon>Bacteria</taxon>
        <taxon>Pseudomonadati</taxon>
        <taxon>Pseudomonadota</taxon>
        <taxon>Alphaproteobacteria</taxon>
        <taxon>Hyphomicrobiales</taxon>
        <taxon>Rhizobiaceae</taxon>
        <taxon>Rhizobium/Agrobacterium group</taxon>
        <taxon>Xaviernesmea</taxon>
    </lineage>
</organism>
<dbReference type="RefSeq" id="WP_075629449.1">
    <property type="nucleotide sequence ID" value="NZ_FOAM01000008.1"/>
</dbReference>
<name>A0A1Q9AS33_9HYPH</name>
<dbReference type="EMBL" id="MKIP01000058">
    <property type="protein sequence ID" value="OLP58244.1"/>
    <property type="molecule type" value="Genomic_DNA"/>
</dbReference>
<protein>
    <submittedName>
        <fullName evidence="3">Uncharacterized protein</fullName>
    </submittedName>
</protein>
<keyword evidence="4" id="KW-1185">Reference proteome</keyword>
<feature type="signal peptide" evidence="2">
    <location>
        <begin position="1"/>
        <end position="26"/>
    </location>
</feature>
<keyword evidence="2" id="KW-0732">Signal</keyword>
<reference evidence="3 4" key="1">
    <citation type="submission" date="2016-09" db="EMBL/GenBank/DDBJ databases">
        <title>Rhizobium sp. nov., a novel species isolated from the rice rhizosphere.</title>
        <authorList>
            <person name="Zhao J."/>
            <person name="Zhang X."/>
        </authorList>
    </citation>
    <scope>NUCLEOTIDE SEQUENCE [LARGE SCALE GENOMIC DNA]</scope>
    <source>
        <strain evidence="3 4">1.7048</strain>
    </source>
</reference>
<feature type="chain" id="PRO_5010265180" evidence="2">
    <location>
        <begin position="27"/>
        <end position="131"/>
    </location>
</feature>
<dbReference type="Proteomes" id="UP000186364">
    <property type="component" value="Unassembled WGS sequence"/>
</dbReference>
<dbReference type="AlphaFoldDB" id="A0A1Q9AS33"/>
<evidence type="ECO:0000313" key="3">
    <source>
        <dbReference type="EMBL" id="OLP58244.1"/>
    </source>
</evidence>
<dbReference type="OrthoDB" id="8369032at2"/>
<evidence type="ECO:0000313" key="4">
    <source>
        <dbReference type="Proteomes" id="UP000186364"/>
    </source>
</evidence>
<evidence type="ECO:0000256" key="2">
    <source>
        <dbReference type="SAM" id="SignalP"/>
    </source>
</evidence>